<comment type="caution">
    <text evidence="6">The sequence shown here is derived from an EMBL/GenBank/DDBJ whole genome shotgun (WGS) entry which is preliminary data.</text>
</comment>
<protein>
    <submittedName>
        <fullName evidence="6">ABC transporter ATP-binding protein</fullName>
    </submittedName>
</protein>
<evidence type="ECO:0000256" key="1">
    <source>
        <dbReference type="ARBA" id="ARBA00005417"/>
    </source>
</evidence>
<organism evidence="6 7">
    <name type="scientific">Maritalea mediterranea</name>
    <dbReference type="NCBI Taxonomy" id="2909667"/>
    <lineage>
        <taxon>Bacteria</taxon>
        <taxon>Pseudomonadati</taxon>
        <taxon>Pseudomonadota</taxon>
        <taxon>Alphaproteobacteria</taxon>
        <taxon>Hyphomicrobiales</taxon>
        <taxon>Devosiaceae</taxon>
        <taxon>Maritalea</taxon>
    </lineage>
</organism>
<dbReference type="PANTHER" id="PTHR42939">
    <property type="entry name" value="ABC TRANSPORTER ATP-BINDING PROTEIN ALBC-RELATED"/>
    <property type="match status" value="1"/>
</dbReference>
<evidence type="ECO:0000256" key="3">
    <source>
        <dbReference type="ARBA" id="ARBA00022741"/>
    </source>
</evidence>
<sequence>MPALKIDHIVKRHGTLETLSDVSLSVEAGERVALLGHNGAGKTTLIKIVLGLMPKTAGEIEVLGHPAGSAAARKITGYLPESVAFHGALTGREQLHHFARLKSTPTKIADDLLERVGLAHAADRKIRTYSKGMRQRIGLAQVVLGQPKLAILDEPTSGLDPVSRHEFYDIVEELADQGAAVLLSSHALTELELRTDRIAILSKGQLVANDSLQQLRAKASLPIKIKISAARDDIDGMKEKLGGQRVNGQSLELVCAPDKKMRLLSTITGLGPAVKDVDVTPASLEELYRYFSTAKESAK</sequence>
<gene>
    <name evidence="6" type="ORF">L1I42_08050</name>
</gene>
<dbReference type="Proteomes" id="UP001201217">
    <property type="component" value="Unassembled WGS sequence"/>
</dbReference>
<dbReference type="CDD" id="cd03230">
    <property type="entry name" value="ABC_DR_subfamily_A"/>
    <property type="match status" value="1"/>
</dbReference>
<accession>A0ABS9E6E9</accession>
<evidence type="ECO:0000259" key="5">
    <source>
        <dbReference type="PROSITE" id="PS50893"/>
    </source>
</evidence>
<proteinExistence type="inferred from homology"/>
<comment type="similarity">
    <text evidence="1">Belongs to the ABC transporter superfamily.</text>
</comment>
<dbReference type="Pfam" id="PF00005">
    <property type="entry name" value="ABC_tran"/>
    <property type="match status" value="1"/>
</dbReference>
<dbReference type="RefSeq" id="WP_236113959.1">
    <property type="nucleotide sequence ID" value="NZ_JAKGTI010000001.1"/>
</dbReference>
<dbReference type="InterPro" id="IPR003439">
    <property type="entry name" value="ABC_transporter-like_ATP-bd"/>
</dbReference>
<evidence type="ECO:0000313" key="7">
    <source>
        <dbReference type="Proteomes" id="UP001201217"/>
    </source>
</evidence>
<dbReference type="PROSITE" id="PS00211">
    <property type="entry name" value="ABC_TRANSPORTER_1"/>
    <property type="match status" value="1"/>
</dbReference>
<dbReference type="SUPFAM" id="SSF52540">
    <property type="entry name" value="P-loop containing nucleoside triphosphate hydrolases"/>
    <property type="match status" value="1"/>
</dbReference>
<dbReference type="InterPro" id="IPR003593">
    <property type="entry name" value="AAA+_ATPase"/>
</dbReference>
<dbReference type="SMART" id="SM00382">
    <property type="entry name" value="AAA"/>
    <property type="match status" value="1"/>
</dbReference>
<feature type="domain" description="ABC transporter" evidence="5">
    <location>
        <begin position="4"/>
        <end position="228"/>
    </location>
</feature>
<dbReference type="InterPro" id="IPR017871">
    <property type="entry name" value="ABC_transporter-like_CS"/>
</dbReference>
<dbReference type="PROSITE" id="PS50893">
    <property type="entry name" value="ABC_TRANSPORTER_2"/>
    <property type="match status" value="1"/>
</dbReference>
<evidence type="ECO:0000256" key="4">
    <source>
        <dbReference type="ARBA" id="ARBA00022840"/>
    </source>
</evidence>
<keyword evidence="4 6" id="KW-0067">ATP-binding</keyword>
<keyword evidence="3" id="KW-0547">Nucleotide-binding</keyword>
<keyword evidence="2" id="KW-0813">Transport</keyword>
<name>A0ABS9E6E9_9HYPH</name>
<dbReference type="Gene3D" id="3.40.50.300">
    <property type="entry name" value="P-loop containing nucleotide triphosphate hydrolases"/>
    <property type="match status" value="1"/>
</dbReference>
<dbReference type="GO" id="GO:0005524">
    <property type="term" value="F:ATP binding"/>
    <property type="evidence" value="ECO:0007669"/>
    <property type="project" value="UniProtKB-KW"/>
</dbReference>
<dbReference type="PANTHER" id="PTHR42939:SF1">
    <property type="entry name" value="ABC TRANSPORTER ATP-BINDING PROTEIN ALBC-RELATED"/>
    <property type="match status" value="1"/>
</dbReference>
<evidence type="ECO:0000313" key="6">
    <source>
        <dbReference type="EMBL" id="MCF4098438.1"/>
    </source>
</evidence>
<dbReference type="EMBL" id="JAKGTI010000001">
    <property type="protein sequence ID" value="MCF4098438.1"/>
    <property type="molecule type" value="Genomic_DNA"/>
</dbReference>
<evidence type="ECO:0000256" key="2">
    <source>
        <dbReference type="ARBA" id="ARBA00022448"/>
    </source>
</evidence>
<dbReference type="InterPro" id="IPR051782">
    <property type="entry name" value="ABC_Transporter_VariousFunc"/>
</dbReference>
<dbReference type="InterPro" id="IPR027417">
    <property type="entry name" value="P-loop_NTPase"/>
</dbReference>
<keyword evidence="7" id="KW-1185">Reference proteome</keyword>
<reference evidence="6 7" key="1">
    <citation type="submission" date="2022-01" db="EMBL/GenBank/DDBJ databases">
        <title>Maritalea mediterranea sp. nov., isolated from marine plastic residues from the Malva-rosa beach (Valencia, Spain).</title>
        <authorList>
            <person name="Vidal-Verdu A."/>
            <person name="Molina-Menor E."/>
            <person name="Pascual J."/>
            <person name="Pereto J."/>
            <person name="Porcar M."/>
        </authorList>
    </citation>
    <scope>NUCLEOTIDE SEQUENCE [LARGE SCALE GENOMIC DNA]</scope>
    <source>
        <strain evidence="6 7">P4.10X</strain>
    </source>
</reference>